<dbReference type="PROSITE" id="PS50235">
    <property type="entry name" value="USP_3"/>
    <property type="match status" value="1"/>
</dbReference>
<dbReference type="EMBL" id="FO082273">
    <property type="protein sequence ID" value="CCO17186.1"/>
    <property type="molecule type" value="Genomic_DNA"/>
</dbReference>
<dbReference type="GO" id="GO:0061136">
    <property type="term" value="P:regulation of proteasomal protein catabolic process"/>
    <property type="evidence" value="ECO:0007669"/>
    <property type="project" value="TreeGrafter"/>
</dbReference>
<reference evidence="11 12" key="1">
    <citation type="submission" date="2011-10" db="EMBL/GenBank/DDBJ databases">
        <authorList>
            <person name="Genoscope - CEA"/>
        </authorList>
    </citation>
    <scope>NUCLEOTIDE SEQUENCE [LARGE SCALE GENOMIC DNA]</scope>
    <source>
        <strain evidence="11 12">RCC 1105</strain>
    </source>
</reference>
<dbReference type="RefSeq" id="XP_007512586.1">
    <property type="nucleotide sequence ID" value="XM_007512524.1"/>
</dbReference>
<evidence type="ECO:0000256" key="5">
    <source>
        <dbReference type="ARBA" id="ARBA00022801"/>
    </source>
</evidence>
<dbReference type="GO" id="GO:0004843">
    <property type="term" value="F:cysteine-type deubiquitinase activity"/>
    <property type="evidence" value="ECO:0007669"/>
    <property type="project" value="UniProtKB-UniRule"/>
</dbReference>
<comment type="catalytic activity">
    <reaction evidence="1 7">
        <text>Thiol-dependent hydrolysis of ester, thioester, amide, peptide and isopeptide bonds formed by the C-terminal Gly of ubiquitin (a 76-residue protein attached to proteins as an intracellular targeting signal).</text>
        <dbReference type="EC" id="3.4.19.12"/>
    </reaction>
</comment>
<feature type="region of interest" description="Disordered" evidence="8">
    <location>
        <begin position="149"/>
        <end position="172"/>
    </location>
</feature>
<dbReference type="Gene3D" id="3.10.20.90">
    <property type="entry name" value="Phosphatidylinositol 3-kinase Catalytic Subunit, Chain A, domain 1"/>
    <property type="match status" value="1"/>
</dbReference>
<dbReference type="InterPro" id="IPR044635">
    <property type="entry name" value="UBP14-like"/>
</dbReference>
<dbReference type="KEGG" id="bpg:Bathy06g03620"/>
<evidence type="ECO:0000313" key="11">
    <source>
        <dbReference type="EMBL" id="CCO17186.1"/>
    </source>
</evidence>
<gene>
    <name evidence="11" type="ORF">Bathy06g03620</name>
</gene>
<dbReference type="InterPro" id="IPR000626">
    <property type="entry name" value="Ubiquitin-like_dom"/>
</dbReference>
<dbReference type="PROSITE" id="PS50053">
    <property type="entry name" value="UBIQUITIN_2"/>
    <property type="match status" value="1"/>
</dbReference>
<dbReference type="SUPFAM" id="SSF54236">
    <property type="entry name" value="Ubiquitin-like"/>
    <property type="match status" value="1"/>
</dbReference>
<evidence type="ECO:0000256" key="7">
    <source>
        <dbReference type="RuleBase" id="RU366025"/>
    </source>
</evidence>
<dbReference type="EC" id="3.4.19.12" evidence="7"/>
<evidence type="ECO:0000313" key="12">
    <source>
        <dbReference type="Proteomes" id="UP000198341"/>
    </source>
</evidence>
<organism evidence="11 12">
    <name type="scientific">Bathycoccus prasinos</name>
    <dbReference type="NCBI Taxonomy" id="41875"/>
    <lineage>
        <taxon>Eukaryota</taxon>
        <taxon>Viridiplantae</taxon>
        <taxon>Chlorophyta</taxon>
        <taxon>Mamiellophyceae</taxon>
        <taxon>Mamiellales</taxon>
        <taxon>Bathycoccaceae</taxon>
        <taxon>Bathycoccus</taxon>
    </lineage>
</organism>
<feature type="domain" description="Ubiquitin-like" evidence="9">
    <location>
        <begin position="1"/>
        <end position="67"/>
    </location>
</feature>
<keyword evidence="5 7" id="KW-0378">Hydrolase</keyword>
<dbReference type="PANTHER" id="PTHR43982">
    <property type="entry name" value="UBIQUITIN CARBOXYL-TERMINAL HYDROLASE"/>
    <property type="match status" value="1"/>
</dbReference>
<dbReference type="SUPFAM" id="SSF54001">
    <property type="entry name" value="Cysteine proteinases"/>
    <property type="match status" value="1"/>
</dbReference>
<dbReference type="PROSITE" id="PS00973">
    <property type="entry name" value="USP_2"/>
    <property type="match status" value="1"/>
</dbReference>
<dbReference type="InterPro" id="IPR038765">
    <property type="entry name" value="Papain-like_cys_pep_sf"/>
</dbReference>
<keyword evidence="6 7" id="KW-0788">Thiol protease</keyword>
<dbReference type="Gene3D" id="3.90.70.10">
    <property type="entry name" value="Cysteine proteinases"/>
    <property type="match status" value="1"/>
</dbReference>
<feature type="domain" description="USP" evidence="10">
    <location>
        <begin position="114"/>
        <end position="469"/>
    </location>
</feature>
<dbReference type="PANTHER" id="PTHR43982:SF1">
    <property type="entry name" value="UBIQUITIN CARBOXYL-TERMINAL HYDROLASE 14"/>
    <property type="match status" value="1"/>
</dbReference>
<accession>K8EGN8</accession>
<dbReference type="InterPro" id="IPR001394">
    <property type="entry name" value="Peptidase_C19_UCH"/>
</dbReference>
<dbReference type="GO" id="GO:0070628">
    <property type="term" value="F:proteasome binding"/>
    <property type="evidence" value="ECO:0007669"/>
    <property type="project" value="TreeGrafter"/>
</dbReference>
<keyword evidence="3 7" id="KW-0645">Protease</keyword>
<dbReference type="InterPro" id="IPR029071">
    <property type="entry name" value="Ubiquitin-like_domsf"/>
</dbReference>
<dbReference type="InterPro" id="IPR018200">
    <property type="entry name" value="USP_CS"/>
</dbReference>
<evidence type="ECO:0000259" key="10">
    <source>
        <dbReference type="PROSITE" id="PS50235"/>
    </source>
</evidence>
<evidence type="ECO:0000256" key="3">
    <source>
        <dbReference type="ARBA" id="ARBA00022670"/>
    </source>
</evidence>
<protein>
    <recommendedName>
        <fullName evidence="7">Ubiquitin carboxyl-terminal hydrolase</fullName>
        <ecNumber evidence="7">3.4.19.12</ecNumber>
    </recommendedName>
</protein>
<sequence>MIVKNVQFKWGKEIYAVDVDTSLPGSHLKTQLFSLTSVPPDRIKIMGLKGGKTINDETDLTKCGLEELVKKGKKLLVMGSAREVEKAPENEIQFVEDLPESEQYGAELGERFRPGLQNLGNTCYMNSCVQCLSHVGELVECLETFEEDTTNNGGGGASTSENDGGAPDAAANSAGSTALAKAARDLFVELKTSKSMVMPLRFLMVLRQVFPQFAGRDERSGVWMQQDAEECWSSIVNSLARACPKVKDIFGITLETELKCEATGETRSEVDTVNYLKCNISIDVNHLADGFRLQLNETREIGNNVFEGHAKISKLPSHLVAQIARMYYKVDIQQKAKILRAVTFANTLDVYEFCSDEYKKVLDKGRKLRAKAIEMNVDEVFGDSSDPDAYITGHYELVSVLTHKGRSADSGHYTAWAKNFITDEKTKKPVDSWTLFDDETPHAKKEEDILALKGGGDHHMAYMLVYRALYAKEPIDVNDESGAKPME</sequence>
<dbReference type="GO" id="GO:0043161">
    <property type="term" value="P:proteasome-mediated ubiquitin-dependent protein catabolic process"/>
    <property type="evidence" value="ECO:0007669"/>
    <property type="project" value="InterPro"/>
</dbReference>
<comment type="function">
    <text evidence="7">Recognizes and hydrolyzes the peptide bond at the C-terminal Gly of ubiquitin. Involved in the processing of poly-ubiquitin precursors as well as that of ubiquitinated proteins.</text>
</comment>
<evidence type="ECO:0000256" key="6">
    <source>
        <dbReference type="ARBA" id="ARBA00022807"/>
    </source>
</evidence>
<proteinExistence type="inferred from homology"/>
<dbReference type="GO" id="GO:0016579">
    <property type="term" value="P:protein deubiquitination"/>
    <property type="evidence" value="ECO:0007669"/>
    <property type="project" value="InterPro"/>
</dbReference>
<dbReference type="STRING" id="41875.K8EGN8"/>
<dbReference type="PROSITE" id="PS00972">
    <property type="entry name" value="USP_1"/>
    <property type="match status" value="1"/>
</dbReference>
<evidence type="ECO:0000259" key="9">
    <source>
        <dbReference type="PROSITE" id="PS50053"/>
    </source>
</evidence>
<evidence type="ECO:0000256" key="8">
    <source>
        <dbReference type="SAM" id="MobiDB-lite"/>
    </source>
</evidence>
<keyword evidence="4 7" id="KW-0833">Ubl conjugation pathway</keyword>
<evidence type="ECO:0000256" key="1">
    <source>
        <dbReference type="ARBA" id="ARBA00000707"/>
    </source>
</evidence>
<evidence type="ECO:0000256" key="2">
    <source>
        <dbReference type="ARBA" id="ARBA00009085"/>
    </source>
</evidence>
<dbReference type="Proteomes" id="UP000198341">
    <property type="component" value="Chromosome 6"/>
</dbReference>
<dbReference type="GeneID" id="19015343"/>
<dbReference type="InterPro" id="IPR028889">
    <property type="entry name" value="USP"/>
</dbReference>
<comment type="similarity">
    <text evidence="2 7">Belongs to the peptidase C19 family.</text>
</comment>
<dbReference type="AlphaFoldDB" id="K8EGN8"/>
<dbReference type="eggNOG" id="KOG1872">
    <property type="taxonomic scope" value="Eukaryota"/>
</dbReference>
<dbReference type="OrthoDB" id="333239at2759"/>
<name>K8EGN8_9CHLO</name>
<dbReference type="SMART" id="SM00213">
    <property type="entry name" value="UBQ"/>
    <property type="match status" value="1"/>
</dbReference>
<keyword evidence="12" id="KW-1185">Reference proteome</keyword>
<dbReference type="Pfam" id="PF00443">
    <property type="entry name" value="UCH"/>
    <property type="match status" value="1"/>
</dbReference>
<evidence type="ECO:0000256" key="4">
    <source>
        <dbReference type="ARBA" id="ARBA00022786"/>
    </source>
</evidence>